<comment type="caution">
    <text evidence="1">The sequence shown here is derived from an EMBL/GenBank/DDBJ whole genome shotgun (WGS) entry which is preliminary data.</text>
</comment>
<dbReference type="AlphaFoldDB" id="A0AAV7H389"/>
<accession>A0AAV7H389</accession>
<name>A0AAV7H389_DENCH</name>
<evidence type="ECO:0000313" key="2">
    <source>
        <dbReference type="Proteomes" id="UP000775213"/>
    </source>
</evidence>
<keyword evidence="2" id="KW-1185">Reference proteome</keyword>
<dbReference type="EMBL" id="JAGFBR010000009">
    <property type="protein sequence ID" value="KAH0462005.1"/>
    <property type="molecule type" value="Genomic_DNA"/>
</dbReference>
<reference evidence="1 2" key="1">
    <citation type="journal article" date="2021" name="Hortic Res">
        <title>Chromosome-scale assembly of the Dendrobium chrysotoxum genome enhances the understanding of orchid evolution.</title>
        <authorList>
            <person name="Zhang Y."/>
            <person name="Zhang G.Q."/>
            <person name="Zhang D."/>
            <person name="Liu X.D."/>
            <person name="Xu X.Y."/>
            <person name="Sun W.H."/>
            <person name="Yu X."/>
            <person name="Zhu X."/>
            <person name="Wang Z.W."/>
            <person name="Zhao X."/>
            <person name="Zhong W.Y."/>
            <person name="Chen H."/>
            <person name="Yin W.L."/>
            <person name="Huang T."/>
            <person name="Niu S.C."/>
            <person name="Liu Z.J."/>
        </authorList>
    </citation>
    <scope>NUCLEOTIDE SEQUENCE [LARGE SCALE GENOMIC DNA]</scope>
    <source>
        <strain evidence="1">Lindl</strain>
    </source>
</reference>
<dbReference type="Proteomes" id="UP000775213">
    <property type="component" value="Unassembled WGS sequence"/>
</dbReference>
<organism evidence="1 2">
    <name type="scientific">Dendrobium chrysotoxum</name>
    <name type="common">Orchid</name>
    <dbReference type="NCBI Taxonomy" id="161865"/>
    <lineage>
        <taxon>Eukaryota</taxon>
        <taxon>Viridiplantae</taxon>
        <taxon>Streptophyta</taxon>
        <taxon>Embryophyta</taxon>
        <taxon>Tracheophyta</taxon>
        <taxon>Spermatophyta</taxon>
        <taxon>Magnoliopsida</taxon>
        <taxon>Liliopsida</taxon>
        <taxon>Asparagales</taxon>
        <taxon>Orchidaceae</taxon>
        <taxon>Epidendroideae</taxon>
        <taxon>Malaxideae</taxon>
        <taxon>Dendrobiinae</taxon>
        <taxon>Dendrobium</taxon>
    </lineage>
</organism>
<proteinExistence type="predicted"/>
<gene>
    <name evidence="1" type="ORF">IEQ34_009580</name>
</gene>
<evidence type="ECO:0000313" key="1">
    <source>
        <dbReference type="EMBL" id="KAH0462005.1"/>
    </source>
</evidence>
<sequence length="150" mass="16415">MKTTRGERSSPKWALQNLSCLPLSRHRTNELLSLFVPLKAISATSMSSSPNAPPTWLPTPASGGTCPHASSTTATELCWLTPTLKKVKKTENESLIHISQRIGLLNLAIEILRILLRKRSVIRPFGLVPLFANSDPSWVVASKKMGGRFG</sequence>
<protein>
    <submittedName>
        <fullName evidence="1">Uncharacterized protein</fullName>
    </submittedName>
</protein>